<evidence type="ECO:0000313" key="2">
    <source>
        <dbReference type="Proteomes" id="UP001060085"/>
    </source>
</evidence>
<proteinExistence type="predicted"/>
<evidence type="ECO:0000313" key="1">
    <source>
        <dbReference type="EMBL" id="KAI5650399.1"/>
    </source>
</evidence>
<reference evidence="2" key="1">
    <citation type="journal article" date="2023" name="Nat. Plants">
        <title>Single-cell RNA sequencing provides a high-resolution roadmap for understanding the multicellular compartmentation of specialized metabolism.</title>
        <authorList>
            <person name="Sun S."/>
            <person name="Shen X."/>
            <person name="Li Y."/>
            <person name="Li Y."/>
            <person name="Wang S."/>
            <person name="Li R."/>
            <person name="Zhang H."/>
            <person name="Shen G."/>
            <person name="Guo B."/>
            <person name="Wei J."/>
            <person name="Xu J."/>
            <person name="St-Pierre B."/>
            <person name="Chen S."/>
            <person name="Sun C."/>
        </authorList>
    </citation>
    <scope>NUCLEOTIDE SEQUENCE [LARGE SCALE GENOMIC DNA]</scope>
</reference>
<organism evidence="1 2">
    <name type="scientific">Catharanthus roseus</name>
    <name type="common">Madagascar periwinkle</name>
    <name type="synonym">Vinca rosea</name>
    <dbReference type="NCBI Taxonomy" id="4058"/>
    <lineage>
        <taxon>Eukaryota</taxon>
        <taxon>Viridiplantae</taxon>
        <taxon>Streptophyta</taxon>
        <taxon>Embryophyta</taxon>
        <taxon>Tracheophyta</taxon>
        <taxon>Spermatophyta</taxon>
        <taxon>Magnoliopsida</taxon>
        <taxon>eudicotyledons</taxon>
        <taxon>Gunneridae</taxon>
        <taxon>Pentapetalae</taxon>
        <taxon>asterids</taxon>
        <taxon>lamiids</taxon>
        <taxon>Gentianales</taxon>
        <taxon>Apocynaceae</taxon>
        <taxon>Rauvolfioideae</taxon>
        <taxon>Vinceae</taxon>
        <taxon>Catharanthinae</taxon>
        <taxon>Catharanthus</taxon>
    </lineage>
</organism>
<keyword evidence="2" id="KW-1185">Reference proteome</keyword>
<gene>
    <name evidence="1" type="ORF">M9H77_36404</name>
</gene>
<sequence>MERTESSSRQGLALGSVADRSGRSHGRIVTASSRGLRGQHNFSNMPTTLVLPPSIPRRVRMPHDPYTPLPSPRNYWYWWFRSAVRGYNIDIQGDDLYGKSKHVYGKREEDVDKGFRGRLPRFVHRIQRSCHHTVDMLQLPFAAEFLIGRGDSQRVIPQTSISTTGDDLTVPMDVRASCYVLSTIENSIFTDKSGLNTSRADARDLGGYYILFKALMYLYFPMFASLVRPNAVVCSLYIQHIQLFELLGMIRGSSVLDYSLWLDSMRPLKPSSILWSRTRLRDVYYNSVLCRAFPLLVLLRHMSIVDWLALRLAPYVRELDASSTNTDDSLELDPLLPPLPRPPGARSGLPLPWKLVPDPDSKPDPDPDSLDFYILAWTICMCSQCELSLLVESVLCLLLVMTVYRAPETGPSGFNGIIGCKIFWAARCNSITYIKK</sequence>
<protein>
    <submittedName>
        <fullName evidence="1">Uncharacterized protein</fullName>
    </submittedName>
</protein>
<name>A0ACB9ZTH9_CATRO</name>
<dbReference type="EMBL" id="CM044708">
    <property type="protein sequence ID" value="KAI5650399.1"/>
    <property type="molecule type" value="Genomic_DNA"/>
</dbReference>
<comment type="caution">
    <text evidence="1">The sequence shown here is derived from an EMBL/GenBank/DDBJ whole genome shotgun (WGS) entry which is preliminary data.</text>
</comment>
<dbReference type="Proteomes" id="UP001060085">
    <property type="component" value="Linkage Group LG08"/>
</dbReference>
<accession>A0ACB9ZTH9</accession>